<keyword evidence="1" id="KW-0812">Transmembrane</keyword>
<keyword evidence="1" id="KW-1133">Transmembrane helix</keyword>
<name>A0A316VNP0_9BASI</name>
<gene>
    <name evidence="2" type="ORF">FA14DRAFT_159320</name>
</gene>
<reference evidence="2 3" key="1">
    <citation type="journal article" date="2018" name="Mol. Biol. Evol.">
        <title>Broad Genomic Sampling Reveals a Smut Pathogenic Ancestry of the Fungal Clade Ustilaginomycotina.</title>
        <authorList>
            <person name="Kijpornyongpan T."/>
            <person name="Mondo S.J."/>
            <person name="Barry K."/>
            <person name="Sandor L."/>
            <person name="Lee J."/>
            <person name="Lipzen A."/>
            <person name="Pangilinan J."/>
            <person name="LaButti K."/>
            <person name="Hainaut M."/>
            <person name="Henrissat B."/>
            <person name="Grigoriev I.V."/>
            <person name="Spatafora J.W."/>
            <person name="Aime M.C."/>
        </authorList>
    </citation>
    <scope>NUCLEOTIDE SEQUENCE [LARGE SCALE GENOMIC DNA]</scope>
    <source>
        <strain evidence="2 3">MCA 3882</strain>
    </source>
</reference>
<dbReference type="GeneID" id="37019938"/>
<dbReference type="InParanoid" id="A0A316VNP0"/>
<dbReference type="AlphaFoldDB" id="A0A316VNP0"/>
<dbReference type="Proteomes" id="UP000245771">
    <property type="component" value="Unassembled WGS sequence"/>
</dbReference>
<keyword evidence="3" id="KW-1185">Reference proteome</keyword>
<evidence type="ECO:0000313" key="3">
    <source>
        <dbReference type="Proteomes" id="UP000245771"/>
    </source>
</evidence>
<organism evidence="2 3">
    <name type="scientific">Meira miltonrushii</name>
    <dbReference type="NCBI Taxonomy" id="1280837"/>
    <lineage>
        <taxon>Eukaryota</taxon>
        <taxon>Fungi</taxon>
        <taxon>Dikarya</taxon>
        <taxon>Basidiomycota</taxon>
        <taxon>Ustilaginomycotina</taxon>
        <taxon>Exobasidiomycetes</taxon>
        <taxon>Exobasidiales</taxon>
        <taxon>Brachybasidiaceae</taxon>
        <taxon>Meira</taxon>
    </lineage>
</organism>
<evidence type="ECO:0000313" key="2">
    <source>
        <dbReference type="EMBL" id="PWN37135.1"/>
    </source>
</evidence>
<protein>
    <submittedName>
        <fullName evidence="2">Uncharacterized protein</fullName>
    </submittedName>
</protein>
<dbReference type="EMBL" id="KZ819602">
    <property type="protein sequence ID" value="PWN37135.1"/>
    <property type="molecule type" value="Genomic_DNA"/>
</dbReference>
<accession>A0A316VNP0</accession>
<keyword evidence="1" id="KW-0472">Membrane</keyword>
<evidence type="ECO:0000256" key="1">
    <source>
        <dbReference type="SAM" id="Phobius"/>
    </source>
</evidence>
<proteinExistence type="predicted"/>
<dbReference type="RefSeq" id="XP_025357437.1">
    <property type="nucleotide sequence ID" value="XM_025498157.1"/>
</dbReference>
<sequence>MLCGDDANINLEDCFDLISSLFILLQYLSIVPSYELFIPSRIESWKVLIFFYISRERS</sequence>
<feature type="transmembrane region" description="Helical" evidence="1">
    <location>
        <begin position="17"/>
        <end position="37"/>
    </location>
</feature>